<dbReference type="AlphaFoldDB" id="A0A0V7ZIC4"/>
<accession>A0A0V7ZIC4</accession>
<name>A0A0V7ZIC4_9CYAN</name>
<gene>
    <name evidence="2" type="ORF">BC008_16870</name>
    <name evidence="3" type="ORF">BC008_17155</name>
</gene>
<evidence type="ECO:0008006" key="5">
    <source>
        <dbReference type="Google" id="ProtNLM"/>
    </source>
</evidence>
<sequence>MNKITNFLHHNNINIKYHNQNIINQLLFDLKSDSKNQLSSGGFTILEVLVALVIIGILSAIVGPSWFSFVNRQQINKVNDEILAALQTAQRKAKKTKLPYSVSLTTDTKNGKKVAQIAIHPNDSEPDQYWEILGKEVGVGTENIILGSNITDENKSTKTISYANKYNKTKPQAITFNQIGGLSESEINDGIKIVVAIPKAGKSTQASDVKRCIIVQTILGGMRTAKDTDCE</sequence>
<dbReference type="Proteomes" id="UP000053372">
    <property type="component" value="Unassembled WGS sequence"/>
</dbReference>
<dbReference type="InterPro" id="IPR045584">
    <property type="entry name" value="Pilin-like"/>
</dbReference>
<dbReference type="OrthoDB" id="465504at2"/>
<dbReference type="EMBL" id="LMTZ01000123">
    <property type="protein sequence ID" value="KST64362.1"/>
    <property type="molecule type" value="Genomic_DNA"/>
</dbReference>
<dbReference type="Pfam" id="PF07963">
    <property type="entry name" value="N_methyl"/>
    <property type="match status" value="1"/>
</dbReference>
<evidence type="ECO:0000313" key="2">
    <source>
        <dbReference type="EMBL" id="KST64309.1"/>
    </source>
</evidence>
<dbReference type="Gene3D" id="3.30.700.10">
    <property type="entry name" value="Glycoprotein, Type 4 Pilin"/>
    <property type="match status" value="1"/>
</dbReference>
<comment type="caution">
    <text evidence="2">The sequence shown here is derived from an EMBL/GenBank/DDBJ whole genome shotgun (WGS) entry which is preliminary data.</text>
</comment>
<evidence type="ECO:0000313" key="4">
    <source>
        <dbReference type="Proteomes" id="UP000053372"/>
    </source>
</evidence>
<protein>
    <recommendedName>
        <fullName evidence="5">Prepilin-type N-terminal cleavage/methylation domain-containing protein</fullName>
    </recommendedName>
</protein>
<keyword evidence="1" id="KW-0472">Membrane</keyword>
<dbReference type="InterPro" id="IPR012902">
    <property type="entry name" value="N_methyl_site"/>
</dbReference>
<keyword evidence="1" id="KW-0812">Transmembrane</keyword>
<keyword evidence="4" id="KW-1185">Reference proteome</keyword>
<reference evidence="2 4" key="1">
    <citation type="journal article" date="2015" name="Genome Announc.">
        <title>Draft Genome of the Euendolithic (true boring) Cyanobacterium Mastigocoleus testarum strain BC008.</title>
        <authorList>
            <person name="Guida B.S."/>
            <person name="Garcia-Pichel F."/>
        </authorList>
    </citation>
    <scope>NUCLEOTIDE SEQUENCE [LARGE SCALE GENOMIC DNA]</scope>
    <source>
        <strain evidence="2 4">BC008</strain>
    </source>
</reference>
<keyword evidence="1" id="KW-1133">Transmembrane helix</keyword>
<dbReference type="EMBL" id="LMTZ01000124">
    <property type="protein sequence ID" value="KST64309.1"/>
    <property type="molecule type" value="Genomic_DNA"/>
</dbReference>
<evidence type="ECO:0000256" key="1">
    <source>
        <dbReference type="SAM" id="Phobius"/>
    </source>
</evidence>
<dbReference type="RefSeq" id="WP_058184203.1">
    <property type="nucleotide sequence ID" value="NZ_LMTZ01000123.1"/>
</dbReference>
<dbReference type="NCBIfam" id="TIGR02532">
    <property type="entry name" value="IV_pilin_GFxxxE"/>
    <property type="match status" value="1"/>
</dbReference>
<evidence type="ECO:0000313" key="3">
    <source>
        <dbReference type="EMBL" id="KST64362.1"/>
    </source>
</evidence>
<feature type="transmembrane region" description="Helical" evidence="1">
    <location>
        <begin position="43"/>
        <end position="67"/>
    </location>
</feature>
<proteinExistence type="predicted"/>
<organism evidence="2 4">
    <name type="scientific">Mastigocoleus testarum BC008</name>
    <dbReference type="NCBI Taxonomy" id="371196"/>
    <lineage>
        <taxon>Bacteria</taxon>
        <taxon>Bacillati</taxon>
        <taxon>Cyanobacteriota</taxon>
        <taxon>Cyanophyceae</taxon>
        <taxon>Nostocales</taxon>
        <taxon>Hapalosiphonaceae</taxon>
        <taxon>Mastigocoleus</taxon>
    </lineage>
</organism>
<dbReference type="SUPFAM" id="SSF54523">
    <property type="entry name" value="Pili subunits"/>
    <property type="match status" value="1"/>
</dbReference>